<dbReference type="PANTHER" id="PTHR34406:SF1">
    <property type="entry name" value="PROTEIN YCEI"/>
    <property type="match status" value="1"/>
</dbReference>
<comment type="caution">
    <text evidence="3">The sequence shown here is derived from an EMBL/GenBank/DDBJ whole genome shotgun (WGS) entry which is preliminary data.</text>
</comment>
<evidence type="ECO:0000256" key="1">
    <source>
        <dbReference type="SAM" id="SignalP"/>
    </source>
</evidence>
<dbReference type="PANTHER" id="PTHR34406">
    <property type="entry name" value="PROTEIN YCEI"/>
    <property type="match status" value="1"/>
</dbReference>
<dbReference type="Pfam" id="PF04264">
    <property type="entry name" value="YceI"/>
    <property type="match status" value="1"/>
</dbReference>
<feature type="chain" id="PRO_5046624892" evidence="1">
    <location>
        <begin position="24"/>
        <end position="193"/>
    </location>
</feature>
<keyword evidence="4" id="KW-1185">Reference proteome</keyword>
<feature type="domain" description="Lipid/polyisoprenoid-binding YceI-like" evidence="2">
    <location>
        <begin position="26"/>
        <end position="191"/>
    </location>
</feature>
<dbReference type="InterPro" id="IPR036761">
    <property type="entry name" value="TTHA0802/YceI-like_sf"/>
</dbReference>
<dbReference type="EMBL" id="JANUCP010000004">
    <property type="protein sequence ID" value="MCS3919940.1"/>
    <property type="molecule type" value="Genomic_DNA"/>
</dbReference>
<proteinExistence type="predicted"/>
<dbReference type="RefSeq" id="WP_018194993.1">
    <property type="nucleotide sequence ID" value="NZ_CP130454.1"/>
</dbReference>
<protein>
    <submittedName>
        <fullName evidence="3">Polyisoprenoid-binding protein YceI</fullName>
    </submittedName>
</protein>
<dbReference type="SMART" id="SM00867">
    <property type="entry name" value="YceI"/>
    <property type="match status" value="1"/>
</dbReference>
<dbReference type="InterPro" id="IPR007372">
    <property type="entry name" value="Lipid/polyisoprenoid-bd_YceI"/>
</dbReference>
<sequence>MLCARSVWLVLSGVMFLAAFASAADTYEVDPVHSFVIFRCKNLGQAGAVFIYGRFNEIKGTIVVDKDPAKSSVSITINANSIDTGVPDRDNHLRSPDFLNTKRFPDITFKSRKIQAIGKNRYRVTGDLTLHGVTRTITVTVEKVGEGRNFKGMHVIGFQTTFTIRRSDFGMKGLMNIVADEVTLTVAIMGIKK</sequence>
<dbReference type="SUPFAM" id="SSF101874">
    <property type="entry name" value="YceI-like"/>
    <property type="match status" value="1"/>
</dbReference>
<evidence type="ECO:0000313" key="3">
    <source>
        <dbReference type="EMBL" id="MCS3919940.1"/>
    </source>
</evidence>
<feature type="signal peptide" evidence="1">
    <location>
        <begin position="1"/>
        <end position="23"/>
    </location>
</feature>
<gene>
    <name evidence="3" type="ORF">M2350_002357</name>
</gene>
<keyword evidence="1" id="KW-0732">Signal</keyword>
<evidence type="ECO:0000259" key="2">
    <source>
        <dbReference type="SMART" id="SM00867"/>
    </source>
</evidence>
<name>A0ABT2EPR0_9BACT</name>
<reference evidence="3 4" key="1">
    <citation type="submission" date="2022-08" db="EMBL/GenBank/DDBJ databases">
        <title>Bacterial and archaeal communities from various locations to study Microbial Dark Matter (Phase II).</title>
        <authorList>
            <person name="Stepanauskas R."/>
        </authorList>
    </citation>
    <scope>NUCLEOTIDE SEQUENCE [LARGE SCALE GENOMIC DNA]</scope>
    <source>
        <strain evidence="3 4">PD1</strain>
    </source>
</reference>
<organism evidence="3 4">
    <name type="scientific">Candidatus Fervidibacter sacchari</name>
    <dbReference type="NCBI Taxonomy" id="1448929"/>
    <lineage>
        <taxon>Bacteria</taxon>
        <taxon>Candidatus Fervidibacterota</taxon>
        <taxon>Candidatus Fervidibacter</taxon>
    </lineage>
</organism>
<dbReference type="Gene3D" id="2.40.128.110">
    <property type="entry name" value="Lipid/polyisoprenoid-binding, YceI-like"/>
    <property type="match status" value="1"/>
</dbReference>
<accession>A0ABT2EPR0</accession>
<evidence type="ECO:0000313" key="4">
    <source>
        <dbReference type="Proteomes" id="UP001204798"/>
    </source>
</evidence>
<dbReference type="Proteomes" id="UP001204798">
    <property type="component" value="Unassembled WGS sequence"/>
</dbReference>